<organism evidence="1 2">
    <name type="scientific">Pontibacillus salicampi</name>
    <dbReference type="NCBI Taxonomy" id="1449801"/>
    <lineage>
        <taxon>Bacteria</taxon>
        <taxon>Bacillati</taxon>
        <taxon>Bacillota</taxon>
        <taxon>Bacilli</taxon>
        <taxon>Bacillales</taxon>
        <taxon>Bacillaceae</taxon>
        <taxon>Pontibacillus</taxon>
    </lineage>
</organism>
<name>A0ABV6LRI0_9BACI</name>
<keyword evidence="2" id="KW-1185">Reference proteome</keyword>
<dbReference type="Proteomes" id="UP001589836">
    <property type="component" value="Unassembled WGS sequence"/>
</dbReference>
<evidence type="ECO:0000313" key="2">
    <source>
        <dbReference type="Proteomes" id="UP001589836"/>
    </source>
</evidence>
<dbReference type="EMBL" id="JBHLTP010000012">
    <property type="protein sequence ID" value="MFC0524912.1"/>
    <property type="molecule type" value="Genomic_DNA"/>
</dbReference>
<evidence type="ECO:0000313" key="1">
    <source>
        <dbReference type="EMBL" id="MFC0524912.1"/>
    </source>
</evidence>
<dbReference type="RefSeq" id="WP_377349464.1">
    <property type="nucleotide sequence ID" value="NZ_JBHLTP010000012.1"/>
</dbReference>
<protein>
    <submittedName>
        <fullName evidence="1">Uncharacterized protein</fullName>
    </submittedName>
</protein>
<reference evidence="1 2" key="1">
    <citation type="submission" date="2024-09" db="EMBL/GenBank/DDBJ databases">
        <authorList>
            <person name="Sun Q."/>
            <person name="Mori K."/>
        </authorList>
    </citation>
    <scope>NUCLEOTIDE SEQUENCE [LARGE SCALE GENOMIC DNA]</scope>
    <source>
        <strain evidence="1 2">NCAIM B.02529</strain>
    </source>
</reference>
<proteinExistence type="predicted"/>
<sequence>MEDKDNVFEKLAKQYDSEERVELAQRSSLIEIGFNSTRRIKMPPCLYQAVLRDKVSKITILKERGVHFSLV</sequence>
<comment type="caution">
    <text evidence="1">The sequence shown here is derived from an EMBL/GenBank/DDBJ whole genome shotgun (WGS) entry which is preliminary data.</text>
</comment>
<gene>
    <name evidence="1" type="ORF">ACFFGV_15140</name>
</gene>
<accession>A0ABV6LRI0</accession>